<feature type="domain" description="G" evidence="3">
    <location>
        <begin position="12"/>
        <end position="126"/>
    </location>
</feature>
<evidence type="ECO:0000256" key="2">
    <source>
        <dbReference type="ARBA" id="ARBA00023134"/>
    </source>
</evidence>
<dbReference type="InterPro" id="IPR040644">
    <property type="entry name" value="HydF_tetramer"/>
</dbReference>
<dbReference type="KEGG" id="sgy:Sgly_2718"/>
<dbReference type="InterPro" id="IPR027417">
    <property type="entry name" value="P-loop_NTPase"/>
</dbReference>
<dbReference type="STRING" id="645991.Sgly_2718"/>
<dbReference type="GO" id="GO:0030488">
    <property type="term" value="P:tRNA methylation"/>
    <property type="evidence" value="ECO:0007669"/>
    <property type="project" value="TreeGrafter"/>
</dbReference>
<keyword evidence="1" id="KW-0547">Nucleotide-binding</keyword>
<dbReference type="GO" id="GO:0002098">
    <property type="term" value="P:tRNA wobble uridine modification"/>
    <property type="evidence" value="ECO:0007669"/>
    <property type="project" value="TreeGrafter"/>
</dbReference>
<gene>
    <name evidence="6" type="ordered locus">Sgly_2718</name>
</gene>
<reference evidence="7" key="2">
    <citation type="submission" date="2011-02" db="EMBL/GenBank/DDBJ databases">
        <title>The complete genome of Syntrophobotulus glycolicus DSM 8271.</title>
        <authorList>
            <person name="Lucas S."/>
            <person name="Copeland A."/>
            <person name="Lapidus A."/>
            <person name="Bruce D."/>
            <person name="Goodwin L."/>
            <person name="Pitluck S."/>
            <person name="Kyrpides N."/>
            <person name="Mavromatis K."/>
            <person name="Pagani I."/>
            <person name="Ivanova N."/>
            <person name="Mikhailova N."/>
            <person name="Chertkov O."/>
            <person name="Held B."/>
            <person name="Detter J.C."/>
            <person name="Tapia R."/>
            <person name="Han C."/>
            <person name="Land M."/>
            <person name="Hauser L."/>
            <person name="Markowitz V."/>
            <person name="Cheng J.-F."/>
            <person name="Hugenholtz P."/>
            <person name="Woyke T."/>
            <person name="Wu D."/>
            <person name="Spring S."/>
            <person name="Schroeder M."/>
            <person name="Brambilla E."/>
            <person name="Klenk H.-P."/>
            <person name="Eisen J.A."/>
        </authorList>
    </citation>
    <scope>NUCLEOTIDE SEQUENCE [LARGE SCALE GENOMIC DNA]</scope>
    <source>
        <strain evidence="7">DSM 8271 / FlGlyR</strain>
    </source>
</reference>
<dbReference type="InterPro" id="IPR023873">
    <property type="entry name" value="FeFe-hyd_GTPase_HydF"/>
</dbReference>
<dbReference type="OrthoDB" id="9811338at2"/>
<dbReference type="Pfam" id="PF18128">
    <property type="entry name" value="HydF_dimer"/>
    <property type="match status" value="1"/>
</dbReference>
<dbReference type="Pfam" id="PF18133">
    <property type="entry name" value="HydF_tetramer"/>
    <property type="match status" value="1"/>
</dbReference>
<keyword evidence="7" id="KW-1185">Reference proteome</keyword>
<sequence>MQDTPKGSRLHISLFGRRNAGKSSLINALTNQDIALVSDVPGTTTDPVYKAMEILPIGPVMLIDTAGLDDVGSLGELRVRKSRQVLDKTDVTLLVVDSGTGFGDFEKNIYDLCVERNIPVLIIFNKIDLINEDQKKALQNNLEQTYGLSLQNPQTSAPQALFVSSVTKEGILQLKQNLSKIKPTEWLAPAIVGDLVEPGSMIVLVVPIDMAAPQGRLILPQVQTIRDILDHDCLTVVCKEYELKKALDSLKEPPALVVTDSQAFLKVSADVPPEVPLTSFSILMARYKGDLLALAEGAKAAERLNPGDKILIAESCTHHQQPDDIGKVKIPRWLRQMVGGELHIDYSNGSNYPHNLDEYQLIIHCGGCMLNRKEMLHRINQAQNKNIPIVNYGMLIAVVHGILPRALKPLGIDYKSI</sequence>
<dbReference type="AlphaFoldDB" id="F0SXT0"/>
<proteinExistence type="predicted"/>
<evidence type="ECO:0000313" key="6">
    <source>
        <dbReference type="EMBL" id="ADY56991.1"/>
    </source>
</evidence>
<dbReference type="Proteomes" id="UP000007488">
    <property type="component" value="Chromosome"/>
</dbReference>
<protein>
    <submittedName>
        <fullName evidence="6">Iron-only hydrogenase maturation protein HydF</fullName>
    </submittedName>
</protein>
<dbReference type="NCBIfam" id="TIGR03918">
    <property type="entry name" value="GTP_HydF"/>
    <property type="match status" value="1"/>
</dbReference>
<dbReference type="eggNOG" id="COG0486">
    <property type="taxonomic scope" value="Bacteria"/>
</dbReference>
<dbReference type="Gene3D" id="3.40.50.11410">
    <property type="match status" value="1"/>
</dbReference>
<dbReference type="PANTHER" id="PTHR42714">
    <property type="entry name" value="TRNA MODIFICATION GTPASE GTPBP3"/>
    <property type="match status" value="1"/>
</dbReference>
<dbReference type="InterPro" id="IPR005225">
    <property type="entry name" value="Small_GTP-bd"/>
</dbReference>
<feature type="domain" description="Hydrogen maturase F dimerization" evidence="4">
    <location>
        <begin position="191"/>
        <end position="289"/>
    </location>
</feature>
<accession>F0SXT0</accession>
<evidence type="ECO:0000313" key="7">
    <source>
        <dbReference type="Proteomes" id="UP000007488"/>
    </source>
</evidence>
<dbReference type="Gene3D" id="3.40.50.11420">
    <property type="match status" value="1"/>
</dbReference>
<evidence type="ECO:0000259" key="4">
    <source>
        <dbReference type="Pfam" id="PF18128"/>
    </source>
</evidence>
<evidence type="ECO:0000259" key="3">
    <source>
        <dbReference type="Pfam" id="PF01926"/>
    </source>
</evidence>
<evidence type="ECO:0000256" key="1">
    <source>
        <dbReference type="ARBA" id="ARBA00022741"/>
    </source>
</evidence>
<dbReference type="InterPro" id="IPR041606">
    <property type="entry name" value="HydF_dimer"/>
</dbReference>
<dbReference type="EMBL" id="CP002547">
    <property type="protein sequence ID" value="ADY56991.1"/>
    <property type="molecule type" value="Genomic_DNA"/>
</dbReference>
<dbReference type="InterPro" id="IPR006073">
    <property type="entry name" value="GTP-bd"/>
</dbReference>
<dbReference type="GO" id="GO:0005525">
    <property type="term" value="F:GTP binding"/>
    <property type="evidence" value="ECO:0007669"/>
    <property type="project" value="UniProtKB-KW"/>
</dbReference>
<organism evidence="6 7">
    <name type="scientific">Syntrophobotulus glycolicus (strain DSM 8271 / FlGlyR)</name>
    <dbReference type="NCBI Taxonomy" id="645991"/>
    <lineage>
        <taxon>Bacteria</taxon>
        <taxon>Bacillati</taxon>
        <taxon>Bacillota</taxon>
        <taxon>Clostridia</taxon>
        <taxon>Eubacteriales</taxon>
        <taxon>Desulfitobacteriaceae</taxon>
        <taxon>Syntrophobotulus</taxon>
    </lineage>
</organism>
<dbReference type="GO" id="GO:0005737">
    <property type="term" value="C:cytoplasm"/>
    <property type="evidence" value="ECO:0007669"/>
    <property type="project" value="TreeGrafter"/>
</dbReference>
<name>F0SXT0_SYNGF</name>
<dbReference type="SUPFAM" id="SSF52540">
    <property type="entry name" value="P-loop containing nucleoside triphosphate hydrolases"/>
    <property type="match status" value="1"/>
</dbReference>
<dbReference type="RefSeq" id="WP_013625811.1">
    <property type="nucleotide sequence ID" value="NC_015172.1"/>
</dbReference>
<feature type="domain" description="Hydrogen maturase F tetramerization" evidence="5">
    <location>
        <begin position="294"/>
        <end position="409"/>
    </location>
</feature>
<dbReference type="CDD" id="cd00880">
    <property type="entry name" value="Era_like"/>
    <property type="match status" value="1"/>
</dbReference>
<dbReference type="PANTHER" id="PTHR42714:SF6">
    <property type="entry name" value="TRANSLATION INITIATION FACTOR IF-2"/>
    <property type="match status" value="1"/>
</dbReference>
<evidence type="ECO:0000259" key="5">
    <source>
        <dbReference type="Pfam" id="PF18133"/>
    </source>
</evidence>
<dbReference type="Gene3D" id="3.40.50.300">
    <property type="entry name" value="P-loop containing nucleotide triphosphate hydrolases"/>
    <property type="match status" value="1"/>
</dbReference>
<dbReference type="NCBIfam" id="TIGR00231">
    <property type="entry name" value="small_GTP"/>
    <property type="match status" value="1"/>
</dbReference>
<reference evidence="6 7" key="1">
    <citation type="journal article" date="2011" name="Stand. Genomic Sci.">
        <title>Complete genome sequence of Syntrophobotulus glycolicus type strain (FlGlyR).</title>
        <authorList>
            <person name="Han C."/>
            <person name="Mwirichia R."/>
            <person name="Chertkov O."/>
            <person name="Held B."/>
            <person name="Lapidus A."/>
            <person name="Nolan M."/>
            <person name="Lucas S."/>
            <person name="Hammon N."/>
            <person name="Deshpande S."/>
            <person name="Cheng J.F."/>
            <person name="Tapia R."/>
            <person name="Goodwin L."/>
            <person name="Pitluck S."/>
            <person name="Huntemann M."/>
            <person name="Liolios K."/>
            <person name="Ivanova N."/>
            <person name="Pagani I."/>
            <person name="Mavromatis K."/>
            <person name="Ovchinikova G."/>
            <person name="Pati A."/>
            <person name="Chen A."/>
            <person name="Palaniappan K."/>
            <person name="Land M."/>
            <person name="Hauser L."/>
            <person name="Brambilla E.M."/>
            <person name="Rohde M."/>
            <person name="Spring S."/>
            <person name="Sikorski J."/>
            <person name="Goker M."/>
            <person name="Woyke T."/>
            <person name="Bristow J."/>
            <person name="Eisen J.A."/>
            <person name="Markowitz V."/>
            <person name="Hugenholtz P."/>
            <person name="Kyrpides N.C."/>
            <person name="Klenk H.P."/>
            <person name="Detter J.C."/>
        </authorList>
    </citation>
    <scope>NUCLEOTIDE SEQUENCE [LARGE SCALE GENOMIC DNA]</scope>
    <source>
        <strain evidence="7">DSM 8271 / FlGlyR</strain>
    </source>
</reference>
<dbReference type="Pfam" id="PF01926">
    <property type="entry name" value="MMR_HSR1"/>
    <property type="match status" value="1"/>
</dbReference>
<keyword evidence="2" id="KW-0342">GTP-binding</keyword>
<dbReference type="HOGENOM" id="CLU_042017_0_0_9"/>